<keyword evidence="4" id="KW-0472">Membrane</keyword>
<dbReference type="InterPro" id="IPR039528">
    <property type="entry name" value="DPM1-like"/>
</dbReference>
<evidence type="ECO:0000313" key="6">
    <source>
        <dbReference type="EMBL" id="HEF87070.1"/>
    </source>
</evidence>
<dbReference type="PANTHER" id="PTHR43398:SF1">
    <property type="entry name" value="DOLICHOL-PHOSPHATE MANNOSYLTRANSFERASE SUBUNIT 1"/>
    <property type="match status" value="1"/>
</dbReference>
<dbReference type="GO" id="GO:0004582">
    <property type="term" value="F:dolichyl-phosphate beta-D-mannosyltransferase activity"/>
    <property type="evidence" value="ECO:0007669"/>
    <property type="project" value="InterPro"/>
</dbReference>
<dbReference type="InterPro" id="IPR029044">
    <property type="entry name" value="Nucleotide-diphossugar_trans"/>
</dbReference>
<organism evidence="6">
    <name type="scientific">Thermosphaera aggregans</name>
    <dbReference type="NCBI Taxonomy" id="54254"/>
    <lineage>
        <taxon>Archaea</taxon>
        <taxon>Thermoproteota</taxon>
        <taxon>Thermoprotei</taxon>
        <taxon>Desulfurococcales</taxon>
        <taxon>Desulfurococcaceae</taxon>
        <taxon>Thermosphaera</taxon>
    </lineage>
</organism>
<keyword evidence="4" id="KW-0812">Transmembrane</keyword>
<evidence type="ECO:0000256" key="2">
    <source>
        <dbReference type="ARBA" id="ARBA00022676"/>
    </source>
</evidence>
<dbReference type="GO" id="GO:0006488">
    <property type="term" value="P:dolichol-linked oligosaccharide biosynthetic process"/>
    <property type="evidence" value="ECO:0007669"/>
    <property type="project" value="TreeGrafter"/>
</dbReference>
<evidence type="ECO:0000256" key="4">
    <source>
        <dbReference type="SAM" id="Phobius"/>
    </source>
</evidence>
<feature type="domain" description="Glycosyltransferase 2-like" evidence="5">
    <location>
        <begin position="6"/>
        <end position="171"/>
    </location>
</feature>
<keyword evidence="2" id="KW-0328">Glycosyltransferase</keyword>
<name>A0A7C2BKA9_9CREN</name>
<dbReference type="GO" id="GO:0006506">
    <property type="term" value="P:GPI anchor biosynthetic process"/>
    <property type="evidence" value="ECO:0007669"/>
    <property type="project" value="TreeGrafter"/>
</dbReference>
<dbReference type="Pfam" id="PF00535">
    <property type="entry name" value="Glycos_transf_2"/>
    <property type="match status" value="1"/>
</dbReference>
<dbReference type="EMBL" id="DSJT01000005">
    <property type="protein sequence ID" value="HEF87070.1"/>
    <property type="molecule type" value="Genomic_DNA"/>
</dbReference>
<dbReference type="GO" id="GO:0035269">
    <property type="term" value="P:protein O-linked glycosylation via mannose"/>
    <property type="evidence" value="ECO:0007669"/>
    <property type="project" value="TreeGrafter"/>
</dbReference>
<evidence type="ECO:0000256" key="1">
    <source>
        <dbReference type="ARBA" id="ARBA00006739"/>
    </source>
</evidence>
<comment type="caution">
    <text evidence="6">The sequence shown here is derived from an EMBL/GenBank/DDBJ whole genome shotgun (WGS) entry which is preliminary data.</text>
</comment>
<comment type="similarity">
    <text evidence="1">Belongs to the glycosyltransferase 2 family.</text>
</comment>
<keyword evidence="4" id="KW-1133">Transmembrane helix</keyword>
<evidence type="ECO:0000256" key="3">
    <source>
        <dbReference type="ARBA" id="ARBA00022679"/>
    </source>
</evidence>
<dbReference type="CDD" id="cd06442">
    <property type="entry name" value="DPM1_like"/>
    <property type="match status" value="1"/>
</dbReference>
<reference evidence="6" key="1">
    <citation type="journal article" date="2020" name="mSystems">
        <title>Genome- and Community-Level Interaction Insights into Carbon Utilization and Element Cycling Functions of Hydrothermarchaeota in Hydrothermal Sediment.</title>
        <authorList>
            <person name="Zhou Z."/>
            <person name="Liu Y."/>
            <person name="Xu W."/>
            <person name="Pan J."/>
            <person name="Luo Z.H."/>
            <person name="Li M."/>
        </authorList>
    </citation>
    <scope>NUCLEOTIDE SEQUENCE [LARGE SCALE GENOMIC DNA]</scope>
    <source>
        <strain evidence="6">SpSt-23</strain>
    </source>
</reference>
<sequence>MSAKITIVLPTYNEAENIPLIIEELGKIMDSLGHEWEVVVVDDNSPDGTAEVARELSSKYPVKVIVRAGRMGLTSAIHAGVRNAQGDLIIVMDADLQHPPSTIPLLVEKSSECDIVIASRYVKGGKTTGFPLIRKITSLGAIILTRILISKARNVKDPVSGFFLVKRNIVKNWEPVEPYGYKALTEILATSDNARICEVPFEFKARAKGSSKLSFKIILAHIKTLMKLNPFGFTLLAVGCVGILVILLYIIYFIIS</sequence>
<keyword evidence="3" id="KW-0808">Transferase</keyword>
<dbReference type="GO" id="GO:0016020">
    <property type="term" value="C:membrane"/>
    <property type="evidence" value="ECO:0007669"/>
    <property type="project" value="GOC"/>
</dbReference>
<evidence type="ECO:0000259" key="5">
    <source>
        <dbReference type="Pfam" id="PF00535"/>
    </source>
</evidence>
<dbReference type="PANTHER" id="PTHR43398">
    <property type="entry name" value="DOLICHOL-PHOSPHATE MANNOSYLTRANSFERASE SUBUNIT 1"/>
    <property type="match status" value="1"/>
</dbReference>
<dbReference type="Gene3D" id="3.90.550.10">
    <property type="entry name" value="Spore Coat Polysaccharide Biosynthesis Protein SpsA, Chain A"/>
    <property type="match status" value="1"/>
</dbReference>
<dbReference type="InterPro" id="IPR001173">
    <property type="entry name" value="Glyco_trans_2-like"/>
</dbReference>
<feature type="transmembrane region" description="Helical" evidence="4">
    <location>
        <begin position="231"/>
        <end position="255"/>
    </location>
</feature>
<accession>A0A7C2BKA9</accession>
<dbReference type="AlphaFoldDB" id="A0A7C2BKA9"/>
<dbReference type="SUPFAM" id="SSF53448">
    <property type="entry name" value="Nucleotide-diphospho-sugar transferases"/>
    <property type="match status" value="1"/>
</dbReference>
<gene>
    <name evidence="6" type="ORF">ENP55_01950</name>
</gene>
<protein>
    <submittedName>
        <fullName evidence="6">Polyprenol monophosphomannose synthase</fullName>
    </submittedName>
</protein>
<proteinExistence type="inferred from homology"/>